<evidence type="ECO:0000313" key="3">
    <source>
        <dbReference type="Proteomes" id="UP000535491"/>
    </source>
</evidence>
<dbReference type="PANTHER" id="PTHR30399">
    <property type="entry name" value="UNCHARACTERIZED PROTEIN YGJP"/>
    <property type="match status" value="1"/>
</dbReference>
<feature type="domain" description="YgjP-like metallopeptidase" evidence="1">
    <location>
        <begin position="23"/>
        <end position="234"/>
    </location>
</feature>
<sequence length="242" mass="28457">MPRFQYGHSTIDYSLQYQPDQKDITVAVDWANGVSVRAPENIDQAVVERVLHKKAPWILQKVYELNEIQSLKSAKEFLSGEKFPYLGRQYRLKVDSLEQHDGASLIFQKGRFLAKVPKSWDLQQRQEHLKALFRQWYITHGHAKAEERLRIFCPKMECYPSKLVVKDQQARWGSCTKKGTIHINWKIFMAPMRIVDYVVVHELAHLKHPDHSTAFWSMVQSILPDYGERKEWLRIHGPTLTF</sequence>
<dbReference type="AlphaFoldDB" id="A0A7W1WUQ3"/>
<dbReference type="Gene3D" id="3.30.2010.10">
    <property type="entry name" value="Metalloproteases ('zincins'), catalytic domain"/>
    <property type="match status" value="1"/>
</dbReference>
<accession>A0A7W1WUQ3</accession>
<proteinExistence type="predicted"/>
<dbReference type="Pfam" id="PF01863">
    <property type="entry name" value="YgjP-like"/>
    <property type="match status" value="1"/>
</dbReference>
<organism evidence="2 3">
    <name type="scientific">Paenactinomyces guangxiensis</name>
    <dbReference type="NCBI Taxonomy" id="1490290"/>
    <lineage>
        <taxon>Bacteria</taxon>
        <taxon>Bacillati</taxon>
        <taxon>Bacillota</taxon>
        <taxon>Bacilli</taxon>
        <taxon>Bacillales</taxon>
        <taxon>Thermoactinomycetaceae</taxon>
        <taxon>Paenactinomyces</taxon>
    </lineage>
</organism>
<name>A0A7W1WUQ3_9BACL</name>
<dbReference type="RefSeq" id="WP_181754793.1">
    <property type="nucleotide sequence ID" value="NZ_JACEIQ010000033.1"/>
</dbReference>
<dbReference type="PANTHER" id="PTHR30399:SF1">
    <property type="entry name" value="UTP PYROPHOSPHATASE"/>
    <property type="match status" value="1"/>
</dbReference>
<protein>
    <submittedName>
        <fullName evidence="2">M48 family metallopeptidase</fullName>
    </submittedName>
</protein>
<dbReference type="InterPro" id="IPR053136">
    <property type="entry name" value="UTP_pyrophosphatase-like"/>
</dbReference>
<evidence type="ECO:0000313" key="2">
    <source>
        <dbReference type="EMBL" id="MBA4496401.1"/>
    </source>
</evidence>
<comment type="caution">
    <text evidence="2">The sequence shown here is derived from an EMBL/GenBank/DDBJ whole genome shotgun (WGS) entry which is preliminary data.</text>
</comment>
<evidence type="ECO:0000259" key="1">
    <source>
        <dbReference type="Pfam" id="PF01863"/>
    </source>
</evidence>
<keyword evidence="3" id="KW-1185">Reference proteome</keyword>
<gene>
    <name evidence="2" type="ORF">H1191_19235</name>
</gene>
<dbReference type="CDD" id="cd07344">
    <property type="entry name" value="M48_yhfN_like"/>
    <property type="match status" value="1"/>
</dbReference>
<dbReference type="Proteomes" id="UP000535491">
    <property type="component" value="Unassembled WGS sequence"/>
</dbReference>
<reference evidence="2 3" key="1">
    <citation type="submission" date="2020-07" db="EMBL/GenBank/DDBJ databases">
        <authorList>
            <person name="Feng H."/>
        </authorList>
    </citation>
    <scope>NUCLEOTIDE SEQUENCE [LARGE SCALE GENOMIC DNA]</scope>
    <source>
        <strain evidence="3">s-10</strain>
    </source>
</reference>
<dbReference type="InterPro" id="IPR002725">
    <property type="entry name" value="YgjP-like_metallopeptidase"/>
</dbReference>
<dbReference type="EMBL" id="JACEIQ010000033">
    <property type="protein sequence ID" value="MBA4496401.1"/>
    <property type="molecule type" value="Genomic_DNA"/>
</dbReference>